<evidence type="ECO:0000313" key="4">
    <source>
        <dbReference type="EMBL" id="MBB5640761.1"/>
    </source>
</evidence>
<proteinExistence type="predicted"/>
<keyword evidence="4" id="KW-0238">DNA-binding</keyword>
<organism evidence="4 5">
    <name type="scientific">Cryobacterium roopkundense</name>
    <dbReference type="NCBI Taxonomy" id="1001240"/>
    <lineage>
        <taxon>Bacteria</taxon>
        <taxon>Bacillati</taxon>
        <taxon>Actinomycetota</taxon>
        <taxon>Actinomycetes</taxon>
        <taxon>Micrococcales</taxon>
        <taxon>Microbacteriaceae</taxon>
        <taxon>Cryobacterium</taxon>
    </lineage>
</organism>
<evidence type="ECO:0000256" key="2">
    <source>
        <dbReference type="ARBA" id="ARBA00023163"/>
    </source>
</evidence>
<feature type="domain" description="Bacterial transcriptional activator" evidence="3">
    <location>
        <begin position="95"/>
        <end position="229"/>
    </location>
</feature>
<dbReference type="GO" id="GO:0003677">
    <property type="term" value="F:DNA binding"/>
    <property type="evidence" value="ECO:0007669"/>
    <property type="project" value="UniProtKB-KW"/>
</dbReference>
<dbReference type="AlphaFoldDB" id="A0A7W9E371"/>
<protein>
    <submittedName>
        <fullName evidence="4">DNA-binding SARP family transcriptional activator</fullName>
    </submittedName>
</protein>
<gene>
    <name evidence="4" type="ORF">BJ997_001309</name>
</gene>
<dbReference type="SUPFAM" id="SSF48452">
    <property type="entry name" value="TPR-like"/>
    <property type="match status" value="1"/>
</dbReference>
<sequence>MHTIVPRWNLTLLGYWQLNHEGQAMDVGARQQRVITSLALLGVRPRHFIATLLWPDGSEIQAAGNLRASLFRISHELPSLLCTTEPLRLGDDVAVDVHRLRRLIGTIMDSRDTVVPRTTMEHLRTAELLPGWYEDWVVCEQELLQHERVDALEVVAKRYLAHGDSGHALGAARAAAAIEPLRESVQLLLVRAHLAADNQASAVRVYQDFCATLRRELGVAPSPRFAALLSHELPVAGRATSTAGRRASLRAR</sequence>
<dbReference type="Proteomes" id="UP000561726">
    <property type="component" value="Unassembled WGS sequence"/>
</dbReference>
<evidence type="ECO:0000313" key="5">
    <source>
        <dbReference type="Proteomes" id="UP000561726"/>
    </source>
</evidence>
<accession>A0A7W9E371</accession>
<dbReference type="PANTHER" id="PTHR35807">
    <property type="entry name" value="TRANSCRIPTIONAL REGULATOR REDD-RELATED"/>
    <property type="match status" value="1"/>
</dbReference>
<dbReference type="EMBL" id="JACHBQ010000001">
    <property type="protein sequence ID" value="MBB5640761.1"/>
    <property type="molecule type" value="Genomic_DNA"/>
</dbReference>
<dbReference type="InterPro" id="IPR005158">
    <property type="entry name" value="BTAD"/>
</dbReference>
<comment type="caution">
    <text evidence="4">The sequence shown here is derived from an EMBL/GenBank/DDBJ whole genome shotgun (WGS) entry which is preliminary data.</text>
</comment>
<dbReference type="InterPro" id="IPR011990">
    <property type="entry name" value="TPR-like_helical_dom_sf"/>
</dbReference>
<keyword evidence="1" id="KW-0805">Transcription regulation</keyword>
<reference evidence="4 5" key="1">
    <citation type="submission" date="2020-08" db="EMBL/GenBank/DDBJ databases">
        <title>Sequencing the genomes of 1000 actinobacteria strains.</title>
        <authorList>
            <person name="Klenk H.-P."/>
        </authorList>
    </citation>
    <scope>NUCLEOTIDE SEQUENCE [LARGE SCALE GENOMIC DNA]</scope>
    <source>
        <strain evidence="4 5">DSM 21065</strain>
    </source>
</reference>
<dbReference type="Gene3D" id="1.25.40.10">
    <property type="entry name" value="Tetratricopeptide repeat domain"/>
    <property type="match status" value="1"/>
</dbReference>
<dbReference type="RefSeq" id="WP_035838009.1">
    <property type="nucleotide sequence ID" value="NZ_JACHBQ010000001.1"/>
</dbReference>
<dbReference type="OrthoDB" id="5509004at2"/>
<evidence type="ECO:0000259" key="3">
    <source>
        <dbReference type="SMART" id="SM01043"/>
    </source>
</evidence>
<keyword evidence="2" id="KW-0804">Transcription</keyword>
<evidence type="ECO:0000256" key="1">
    <source>
        <dbReference type="ARBA" id="ARBA00023015"/>
    </source>
</evidence>
<dbReference type="GO" id="GO:0006355">
    <property type="term" value="P:regulation of DNA-templated transcription"/>
    <property type="evidence" value="ECO:0007669"/>
    <property type="project" value="TreeGrafter"/>
</dbReference>
<dbReference type="SMART" id="SM01043">
    <property type="entry name" value="BTAD"/>
    <property type="match status" value="1"/>
</dbReference>
<name>A0A7W9E371_9MICO</name>
<dbReference type="PANTHER" id="PTHR35807:SF1">
    <property type="entry name" value="TRANSCRIPTIONAL REGULATOR REDD"/>
    <property type="match status" value="1"/>
</dbReference>
<dbReference type="InterPro" id="IPR051677">
    <property type="entry name" value="AfsR-DnrI-RedD_regulator"/>
</dbReference>
<dbReference type="Pfam" id="PF03704">
    <property type="entry name" value="BTAD"/>
    <property type="match status" value="1"/>
</dbReference>